<evidence type="ECO:0000313" key="3">
    <source>
        <dbReference type="Proteomes" id="UP001159363"/>
    </source>
</evidence>
<dbReference type="EMBL" id="JARBHB010000003">
    <property type="protein sequence ID" value="KAJ8888190.1"/>
    <property type="molecule type" value="Genomic_DNA"/>
</dbReference>
<reference evidence="2 3" key="1">
    <citation type="submission" date="2023-02" db="EMBL/GenBank/DDBJ databases">
        <title>LHISI_Scaffold_Assembly.</title>
        <authorList>
            <person name="Stuart O.P."/>
            <person name="Cleave R."/>
            <person name="Magrath M.J.L."/>
            <person name="Mikheyev A.S."/>
        </authorList>
    </citation>
    <scope>NUCLEOTIDE SEQUENCE [LARGE SCALE GENOMIC DNA]</scope>
    <source>
        <strain evidence="2">Daus_M_001</strain>
        <tissue evidence="2">Leg muscle</tissue>
    </source>
</reference>
<sequence length="498" mass="56395">MTHYLATLRHPVPQLVGALPIWGARGSGFESRNSLEPLAFRGANRLRVVCLPVSEEKTKHAGKELLSWNCSRCSPVPGMVDWPLTAPFPRAASVAQIRHRRLKLREPQKTLCFMLHCRHLTRGVGADVRWRSRPATISRRELSFGTRISALAYRSRLIYCPKIFTHVQNCRQSPRALTYASRMQGVNSAFTRQKAKSKYINRIRLERVSQKQSSDTHETPYDRVKRCRERKINIKASECVNLASHQGDPDSIPGCVTPDFRMWESCRTMPLTGGFSRGSPVSSSLSFRSCSILTSITLIGSQALTLTEEVIGERLWSAVKGSRGRGGEGPEGVFPEETSFHNAPPTVARGAMEGLLVRYRTYKRSLLSACGFVGPRRGKYEKQSRQVEEQCSGEKIHRNFHHLNRKKSTQFDVQKYLLPNELKEISRGVTTDRFRNRVRGYRSLRSLRLKPPCTPFPLLTRPCLQDPEVKKPACTPFPLISLVRARCPELPAIVKYIC</sequence>
<feature type="region of interest" description="Disordered" evidence="1">
    <location>
        <begin position="320"/>
        <end position="345"/>
    </location>
</feature>
<evidence type="ECO:0000256" key="1">
    <source>
        <dbReference type="SAM" id="MobiDB-lite"/>
    </source>
</evidence>
<organism evidence="2 3">
    <name type="scientific">Dryococelus australis</name>
    <dbReference type="NCBI Taxonomy" id="614101"/>
    <lineage>
        <taxon>Eukaryota</taxon>
        <taxon>Metazoa</taxon>
        <taxon>Ecdysozoa</taxon>
        <taxon>Arthropoda</taxon>
        <taxon>Hexapoda</taxon>
        <taxon>Insecta</taxon>
        <taxon>Pterygota</taxon>
        <taxon>Neoptera</taxon>
        <taxon>Polyneoptera</taxon>
        <taxon>Phasmatodea</taxon>
        <taxon>Verophasmatodea</taxon>
        <taxon>Anareolatae</taxon>
        <taxon>Phasmatidae</taxon>
        <taxon>Eurycanthinae</taxon>
        <taxon>Dryococelus</taxon>
    </lineage>
</organism>
<name>A0ABQ9HVV2_9NEOP</name>
<dbReference type="Proteomes" id="UP001159363">
    <property type="component" value="Chromosome 3"/>
</dbReference>
<protein>
    <submittedName>
        <fullName evidence="2">Uncharacterized protein</fullName>
    </submittedName>
</protein>
<comment type="caution">
    <text evidence="2">The sequence shown here is derived from an EMBL/GenBank/DDBJ whole genome shotgun (WGS) entry which is preliminary data.</text>
</comment>
<evidence type="ECO:0000313" key="2">
    <source>
        <dbReference type="EMBL" id="KAJ8888190.1"/>
    </source>
</evidence>
<accession>A0ABQ9HVV2</accession>
<keyword evidence="3" id="KW-1185">Reference proteome</keyword>
<gene>
    <name evidence="2" type="ORF">PR048_007677</name>
</gene>
<proteinExistence type="predicted"/>